<gene>
    <name evidence="5" type="ORF">AHOG_12770</name>
</gene>
<evidence type="ECO:0000259" key="3">
    <source>
        <dbReference type="Pfam" id="PF14361"/>
    </source>
</evidence>
<evidence type="ECO:0000313" key="6">
    <source>
        <dbReference type="Proteomes" id="UP000204221"/>
    </source>
</evidence>
<dbReference type="Proteomes" id="UP000204221">
    <property type="component" value="Chromosome"/>
</dbReference>
<sequence length="467" mass="50163">MVRPTTAGRMDVEPADHLGSPLFGGRLRRVATRTESTLSRSSGLDARALPGLPEARPPIRSRADGAAVALLHRTAAVLLSELGELTDRLVTSLRAQEAAYRAAAVDPDELWHEVHESLENNVRALLRPKETREPARRCSWRIGAQRAEQGIPLDALLHAFRLGGGIVWQGLVETATRDDPEDVHLLVHVAADVWNFVDEHCGLVAEAYRQVETRLTRRRHERLRALVGALLDGAARIADVPAVAAALDLPEHGRYAVVVVAGGERSSYRGSFLPPSVAGARIVWHIGVESDRGIVLLGDDHGVEELARSLRVPTGGRAGISPVASGLAALGSACRLAEIAVTTCTRDGEAALLHDHLPAAMAVSCPDLGAALIERALGPVLALDPPDRELLLSTVTAWLDSDGSALRAGTQLFCHRNTVLNRLRRFEQLTGRSLNRPRDLVELSLALEARRVLPAGSPARQASAGRC</sequence>
<feature type="domain" description="CdaR GGDEF-like" evidence="4">
    <location>
        <begin position="239"/>
        <end position="341"/>
    </location>
</feature>
<dbReference type="Pfam" id="PF17853">
    <property type="entry name" value="GGDEF_2"/>
    <property type="match status" value="1"/>
</dbReference>
<evidence type="ECO:0000256" key="1">
    <source>
        <dbReference type="ARBA" id="ARBA00006754"/>
    </source>
</evidence>
<dbReference type="InterPro" id="IPR051448">
    <property type="entry name" value="CdaR-like_regulators"/>
</dbReference>
<dbReference type="Pfam" id="PF14361">
    <property type="entry name" value="RsbRD_N"/>
    <property type="match status" value="1"/>
</dbReference>
<organism evidence="5 6">
    <name type="scientific">Actinoalloteichus hoggarensis</name>
    <dbReference type="NCBI Taxonomy" id="1470176"/>
    <lineage>
        <taxon>Bacteria</taxon>
        <taxon>Bacillati</taxon>
        <taxon>Actinomycetota</taxon>
        <taxon>Actinomycetes</taxon>
        <taxon>Pseudonocardiales</taxon>
        <taxon>Pseudonocardiaceae</taxon>
        <taxon>Actinoalloteichus</taxon>
    </lineage>
</organism>
<dbReference type="InterPro" id="IPR025736">
    <property type="entry name" value="PucR_C-HTH_dom"/>
</dbReference>
<dbReference type="Gene3D" id="1.10.10.2840">
    <property type="entry name" value="PucR C-terminal helix-turn-helix domain"/>
    <property type="match status" value="1"/>
</dbReference>
<comment type="similarity">
    <text evidence="1">Belongs to the CdaR family.</text>
</comment>
<dbReference type="PANTHER" id="PTHR33744">
    <property type="entry name" value="CARBOHYDRATE DIACID REGULATOR"/>
    <property type="match status" value="1"/>
</dbReference>
<dbReference type="PANTHER" id="PTHR33744:SF1">
    <property type="entry name" value="DNA-BINDING TRANSCRIPTIONAL ACTIVATOR ADER"/>
    <property type="match status" value="1"/>
</dbReference>
<dbReference type="InterPro" id="IPR041522">
    <property type="entry name" value="CdaR_GGDEF"/>
</dbReference>
<accession>A0A221W3B9</accession>
<dbReference type="KEGG" id="ahg:AHOG_12770"/>
<dbReference type="Pfam" id="PF13556">
    <property type="entry name" value="HTH_30"/>
    <property type="match status" value="1"/>
</dbReference>
<feature type="domain" description="RsbT co-antagonist protein RsbRD N-terminal" evidence="3">
    <location>
        <begin position="84"/>
        <end position="223"/>
    </location>
</feature>
<reference evidence="5 6" key="1">
    <citation type="submission" date="2017-07" db="EMBL/GenBank/DDBJ databases">
        <title>Complete genome sequence of Actinoalloteichus hoggarensis DSM 45943, type strain of Actinoalloteichus hoggarensis.</title>
        <authorList>
            <person name="Ruckert C."/>
            <person name="Nouioui I."/>
            <person name="Willmese J."/>
            <person name="van Wezel G."/>
            <person name="Klenk H.-P."/>
            <person name="Kalinowski J."/>
            <person name="Zotchev S.B."/>
        </authorList>
    </citation>
    <scope>NUCLEOTIDE SEQUENCE [LARGE SCALE GENOMIC DNA]</scope>
    <source>
        <strain evidence="5 6">DSM 45943</strain>
    </source>
</reference>
<dbReference type="AlphaFoldDB" id="A0A221W3B9"/>
<evidence type="ECO:0000313" key="5">
    <source>
        <dbReference type="EMBL" id="ASO20197.1"/>
    </source>
</evidence>
<dbReference type="RefSeq" id="WP_211290588.1">
    <property type="nucleotide sequence ID" value="NZ_CP022521.1"/>
</dbReference>
<feature type="domain" description="PucR C-terminal helix-turn-helix" evidence="2">
    <location>
        <begin position="391"/>
        <end position="449"/>
    </location>
</feature>
<dbReference type="EMBL" id="CP022521">
    <property type="protein sequence ID" value="ASO20197.1"/>
    <property type="molecule type" value="Genomic_DNA"/>
</dbReference>
<dbReference type="InterPro" id="IPR042070">
    <property type="entry name" value="PucR_C-HTH_sf"/>
</dbReference>
<proteinExistence type="inferred from homology"/>
<dbReference type="InterPro" id="IPR025751">
    <property type="entry name" value="RsbRD_N_dom"/>
</dbReference>
<keyword evidence="6" id="KW-1185">Reference proteome</keyword>
<evidence type="ECO:0000259" key="2">
    <source>
        <dbReference type="Pfam" id="PF13556"/>
    </source>
</evidence>
<protein>
    <submittedName>
        <fullName evidence="5">Uncharacterized protein</fullName>
    </submittedName>
</protein>
<name>A0A221W3B9_9PSEU</name>
<evidence type="ECO:0000259" key="4">
    <source>
        <dbReference type="Pfam" id="PF17853"/>
    </source>
</evidence>